<evidence type="ECO:0008006" key="3">
    <source>
        <dbReference type="Google" id="ProtNLM"/>
    </source>
</evidence>
<organism evidence="1 2">
    <name type="scientific">Candidatus Portnoybacteria bacterium RIFCSPHIGHO2_12_FULL_38_9</name>
    <dbReference type="NCBI Taxonomy" id="1801997"/>
    <lineage>
        <taxon>Bacteria</taxon>
        <taxon>Candidatus Portnoyibacteriota</taxon>
    </lineage>
</organism>
<evidence type="ECO:0000313" key="1">
    <source>
        <dbReference type="EMBL" id="OGZ37336.1"/>
    </source>
</evidence>
<dbReference type="EMBL" id="MHNB01000011">
    <property type="protein sequence ID" value="OGZ37336.1"/>
    <property type="molecule type" value="Genomic_DNA"/>
</dbReference>
<dbReference type="AlphaFoldDB" id="A0A1G2FH17"/>
<sequence>MPKRYTSIASRKDEHISLIFYGGTLTPFQIKSIKFPKEEIKEYKFLKIKEALPLLSERIQESIPKCLEAFKNNTPIYLENFY</sequence>
<reference evidence="1 2" key="1">
    <citation type="journal article" date="2016" name="Nat. Commun.">
        <title>Thousands of microbial genomes shed light on interconnected biogeochemical processes in an aquifer system.</title>
        <authorList>
            <person name="Anantharaman K."/>
            <person name="Brown C.T."/>
            <person name="Hug L.A."/>
            <person name="Sharon I."/>
            <person name="Castelle C.J."/>
            <person name="Probst A.J."/>
            <person name="Thomas B.C."/>
            <person name="Singh A."/>
            <person name="Wilkins M.J."/>
            <person name="Karaoz U."/>
            <person name="Brodie E.L."/>
            <person name="Williams K.H."/>
            <person name="Hubbard S.S."/>
            <person name="Banfield J.F."/>
        </authorList>
    </citation>
    <scope>NUCLEOTIDE SEQUENCE [LARGE SCALE GENOMIC DNA]</scope>
</reference>
<name>A0A1G2FH17_9BACT</name>
<accession>A0A1G2FH17</accession>
<protein>
    <recommendedName>
        <fullName evidence="3">Nudix hydrolase domain-containing protein</fullName>
    </recommendedName>
</protein>
<proteinExistence type="predicted"/>
<dbReference type="Proteomes" id="UP000177061">
    <property type="component" value="Unassembled WGS sequence"/>
</dbReference>
<comment type="caution">
    <text evidence="1">The sequence shown here is derived from an EMBL/GenBank/DDBJ whole genome shotgun (WGS) entry which is preliminary data.</text>
</comment>
<evidence type="ECO:0000313" key="2">
    <source>
        <dbReference type="Proteomes" id="UP000177061"/>
    </source>
</evidence>
<dbReference type="STRING" id="1801997.A3J64_02010"/>
<gene>
    <name evidence="1" type="ORF">A3J64_02010</name>
</gene>